<dbReference type="PATRIC" id="fig|1229908.8.peg.479"/>
<dbReference type="RefSeq" id="WP_014962743.1">
    <property type="nucleotide sequence ID" value="NC_018655.1"/>
</dbReference>
<dbReference type="STRING" id="1229908.NKOR_02270"/>
<dbReference type="EMBL" id="CP003842">
    <property type="protein sequence ID" value="AFS80354.1"/>
    <property type="molecule type" value="Genomic_DNA"/>
</dbReference>
<dbReference type="GeneID" id="13725900"/>
<dbReference type="Proteomes" id="UP000006101">
    <property type="component" value="Chromosome"/>
</dbReference>
<protein>
    <submittedName>
        <fullName evidence="1">Uncharacterized protein</fullName>
    </submittedName>
</protein>
<name>K0B4J4_9ARCH</name>
<dbReference type="KEGG" id="nkr:NKOR_02270"/>
<evidence type="ECO:0000313" key="2">
    <source>
        <dbReference type="Proteomes" id="UP000006101"/>
    </source>
</evidence>
<reference evidence="1 2" key="1">
    <citation type="journal article" date="2012" name="J. Bacteriol.">
        <title>Draft Genome Sequence of an Ammonia-Oxidizing Archaeon, "Candidatus Nitrosopumilus koreensis" AR1, from Marine Sediment.</title>
        <authorList>
            <person name="Park S.J."/>
            <person name="Kim J.G."/>
            <person name="Jung M.Y."/>
            <person name="Kim S.J."/>
            <person name="Cha I.T."/>
            <person name="Kwon K."/>
            <person name="Lee J.H."/>
            <person name="Rhee S.K."/>
        </authorList>
    </citation>
    <scope>NUCLEOTIDE SEQUENCE [LARGE SCALE GENOMIC DNA]</scope>
    <source>
        <strain evidence="1 2">AR1</strain>
    </source>
</reference>
<gene>
    <name evidence="1" type="ORF">NKOR_02270</name>
</gene>
<dbReference type="HOGENOM" id="CLU_913999_0_0_2"/>
<organism evidence="1 2">
    <name type="scientific">Candidatus Nitrosopumilus koreensis AR1</name>
    <dbReference type="NCBI Taxonomy" id="1229908"/>
    <lineage>
        <taxon>Archaea</taxon>
        <taxon>Nitrososphaerota</taxon>
        <taxon>Nitrososphaeria</taxon>
        <taxon>Nitrosopumilales</taxon>
        <taxon>Nitrosopumilaceae</taxon>
        <taxon>Nitrosopumilus</taxon>
    </lineage>
</organism>
<sequence length="286" mass="33820">MAEIKPGTLGNLYAYKTYTRPTARRMYGEFSYRKKTIPKHHENIQRMLHVLAINGPQTTWGMAKVELANDTAKIRSREKQYRKFLVGRDDRGRHSMGVLETGLVVIDGKSRLKAPANIYRLSIHGILYCLDVLDLTNKEIDMMAEKYKDVIPWIFGKWEYLKNTIGNEVYRLRLLAKGLFLDNIQTTKISKIPVYEILTYLSTKYLDNFEHIEETDLAEQISCWYYTQLLISKNPQKKKSSLEYQQWYKLITKGDRDLKSWYQSFLDEVTDFYEKRFKIVKNLKKL</sequence>
<dbReference type="AlphaFoldDB" id="K0B4J4"/>
<accession>K0B4J4</accession>
<proteinExistence type="predicted"/>
<evidence type="ECO:0000313" key="1">
    <source>
        <dbReference type="EMBL" id="AFS80354.1"/>
    </source>
</evidence>
<keyword evidence="2" id="KW-1185">Reference proteome</keyword>